<proteinExistence type="predicted"/>
<evidence type="ECO:0000313" key="1">
    <source>
        <dbReference type="EMBL" id="JAA84018.1"/>
    </source>
</evidence>
<reference evidence="1" key="1">
    <citation type="journal article" date="2013" name="BMC Genomics">
        <title>Unscrambling butterfly oogenesis.</title>
        <authorList>
            <person name="Carter J.M."/>
            <person name="Baker S.C."/>
            <person name="Pink R."/>
            <person name="Carter D.R."/>
            <person name="Collins A."/>
            <person name="Tomlin J."/>
            <person name="Gibbs M."/>
            <person name="Breuker C.J."/>
        </authorList>
    </citation>
    <scope>NUCLEOTIDE SEQUENCE</scope>
    <source>
        <tissue evidence="1">Ovary</tissue>
    </source>
</reference>
<reference evidence="1" key="2">
    <citation type="submission" date="2013-05" db="EMBL/GenBank/DDBJ databases">
        <authorList>
            <person name="Carter J.-M."/>
            <person name="Baker S.C."/>
            <person name="Pink R."/>
            <person name="Carter D.R.F."/>
            <person name="Collins A."/>
            <person name="Tomlin J."/>
            <person name="Gibbs M."/>
            <person name="Breuker C.J."/>
        </authorList>
    </citation>
    <scope>NUCLEOTIDE SEQUENCE</scope>
    <source>
        <tissue evidence="1">Ovary</tissue>
    </source>
</reference>
<protein>
    <submittedName>
        <fullName evidence="1">Uncharacterized protein</fullName>
    </submittedName>
</protein>
<organism evidence="1">
    <name type="scientific">Pararge aegeria</name>
    <name type="common">speckled wood butterfly</name>
    <dbReference type="NCBI Taxonomy" id="116150"/>
    <lineage>
        <taxon>Eukaryota</taxon>
        <taxon>Metazoa</taxon>
        <taxon>Ecdysozoa</taxon>
        <taxon>Arthropoda</taxon>
        <taxon>Hexapoda</taxon>
        <taxon>Insecta</taxon>
        <taxon>Pterygota</taxon>
        <taxon>Neoptera</taxon>
        <taxon>Endopterygota</taxon>
        <taxon>Lepidoptera</taxon>
        <taxon>Glossata</taxon>
        <taxon>Ditrysia</taxon>
        <taxon>Papilionoidea</taxon>
        <taxon>Nymphalidae</taxon>
        <taxon>Satyrinae</taxon>
        <taxon>Satyrini</taxon>
        <taxon>Parargina</taxon>
        <taxon>Pararge</taxon>
    </lineage>
</organism>
<accession>S4P5L2</accession>
<dbReference type="EMBL" id="GAIX01008542">
    <property type="protein sequence ID" value="JAA84018.1"/>
    <property type="molecule type" value="Transcribed_RNA"/>
</dbReference>
<name>S4P5L2_9NEOP</name>
<sequence>MLPHLMLGGRDQAGHAPPLIHPLHLSLLPSRFSPAEYAVVKSAAVAALSVHRHGTRRQTPTTLPVTTMKLAMCQRMTA</sequence>
<dbReference type="AlphaFoldDB" id="S4P5L2"/>